<feature type="domain" description="TIR" evidence="1">
    <location>
        <begin position="2"/>
        <end position="124"/>
    </location>
</feature>
<dbReference type="PANTHER" id="PTHR47508">
    <property type="entry name" value="SAM DOMAIN-CONTAINING PROTEIN-RELATED"/>
    <property type="match status" value="1"/>
</dbReference>
<gene>
    <name evidence="2" type="ORF">ETSY2_16535</name>
</gene>
<dbReference type="HOGENOM" id="CLU_117632_0_0_7"/>
<organism evidence="2 3">
    <name type="scientific">Candidatus Entotheonella gemina</name>
    <dbReference type="NCBI Taxonomy" id="1429439"/>
    <lineage>
        <taxon>Bacteria</taxon>
        <taxon>Pseudomonadati</taxon>
        <taxon>Nitrospinota/Tectimicrobiota group</taxon>
        <taxon>Candidatus Tectimicrobiota</taxon>
        <taxon>Candidatus Entotheonellia</taxon>
        <taxon>Candidatus Entotheonellales</taxon>
        <taxon>Candidatus Entotheonellaceae</taxon>
        <taxon>Candidatus Entotheonella</taxon>
    </lineage>
</organism>
<accession>W4M8M4</accession>
<dbReference type="SUPFAM" id="SSF52200">
    <property type="entry name" value="Toll/Interleukin receptor TIR domain"/>
    <property type="match status" value="1"/>
</dbReference>
<evidence type="ECO:0000259" key="1">
    <source>
        <dbReference type="PROSITE" id="PS50104"/>
    </source>
</evidence>
<keyword evidence="3" id="KW-1185">Reference proteome</keyword>
<protein>
    <recommendedName>
        <fullName evidence="1">TIR domain-containing protein</fullName>
    </recommendedName>
</protein>
<proteinExistence type="predicted"/>
<sequence length="135" mass="15211">MTSTTVFMSYSHADREWAELIRKFLVKQGFDVMMGVYSIGVGDSFIHEMERAIEDADIVLILMSPQYFASKWTYNELALAATKEIPLIPVMIEPCEVSGLLSIYHHADLTSDREAGLRLIAEAISRLSEHKAEIS</sequence>
<reference evidence="2 3" key="1">
    <citation type="journal article" date="2014" name="Nature">
        <title>An environmental bacterial taxon with a large and distinct metabolic repertoire.</title>
        <authorList>
            <person name="Wilson M.C."/>
            <person name="Mori T."/>
            <person name="Ruckert C."/>
            <person name="Uria A.R."/>
            <person name="Helf M.J."/>
            <person name="Takada K."/>
            <person name="Gernert C."/>
            <person name="Steffens U.A."/>
            <person name="Heycke N."/>
            <person name="Schmitt S."/>
            <person name="Rinke C."/>
            <person name="Helfrich E.J."/>
            <person name="Brachmann A.O."/>
            <person name="Gurgui C."/>
            <person name="Wakimoto T."/>
            <person name="Kracht M."/>
            <person name="Crusemann M."/>
            <person name="Hentschel U."/>
            <person name="Abe I."/>
            <person name="Matsunaga S."/>
            <person name="Kalinowski J."/>
            <person name="Takeyama H."/>
            <person name="Piel J."/>
        </authorList>
    </citation>
    <scope>NUCLEOTIDE SEQUENCE [LARGE SCALE GENOMIC DNA]</scope>
    <source>
        <strain evidence="3">TSY2</strain>
    </source>
</reference>
<dbReference type="GO" id="GO:0007165">
    <property type="term" value="P:signal transduction"/>
    <property type="evidence" value="ECO:0007669"/>
    <property type="project" value="InterPro"/>
</dbReference>
<comment type="caution">
    <text evidence="2">The sequence shown here is derived from an EMBL/GenBank/DDBJ whole genome shotgun (WGS) entry which is preliminary data.</text>
</comment>
<dbReference type="InterPro" id="IPR035897">
    <property type="entry name" value="Toll_tir_struct_dom_sf"/>
</dbReference>
<dbReference type="Gene3D" id="3.40.50.10140">
    <property type="entry name" value="Toll/interleukin-1 receptor homology (TIR) domain"/>
    <property type="match status" value="1"/>
</dbReference>
<name>W4M8M4_9BACT</name>
<evidence type="ECO:0000313" key="2">
    <source>
        <dbReference type="EMBL" id="ETX06538.1"/>
    </source>
</evidence>
<dbReference type="PROSITE" id="PS50104">
    <property type="entry name" value="TIR"/>
    <property type="match status" value="1"/>
</dbReference>
<evidence type="ECO:0000313" key="3">
    <source>
        <dbReference type="Proteomes" id="UP000019140"/>
    </source>
</evidence>
<dbReference type="Proteomes" id="UP000019140">
    <property type="component" value="Unassembled WGS sequence"/>
</dbReference>
<dbReference type="EMBL" id="AZHX01000672">
    <property type="protein sequence ID" value="ETX06538.1"/>
    <property type="molecule type" value="Genomic_DNA"/>
</dbReference>
<dbReference type="AlphaFoldDB" id="W4M8M4"/>
<dbReference type="PANTHER" id="PTHR47508:SF1">
    <property type="entry name" value="NON-SPECIFIC SERINE_THREONINE PROTEIN KINASE"/>
    <property type="match status" value="1"/>
</dbReference>
<dbReference type="SMART" id="SM00255">
    <property type="entry name" value="TIR"/>
    <property type="match status" value="1"/>
</dbReference>
<dbReference type="InterPro" id="IPR000157">
    <property type="entry name" value="TIR_dom"/>
</dbReference>
<dbReference type="Pfam" id="PF13676">
    <property type="entry name" value="TIR_2"/>
    <property type="match status" value="1"/>
</dbReference>